<name>A0ABU6W753_9FABA</name>
<proteinExistence type="predicted"/>
<gene>
    <name evidence="2" type="ORF">PIB30_016427</name>
</gene>
<evidence type="ECO:0000256" key="1">
    <source>
        <dbReference type="SAM" id="MobiDB-lite"/>
    </source>
</evidence>
<dbReference type="Proteomes" id="UP001341840">
    <property type="component" value="Unassembled WGS sequence"/>
</dbReference>
<keyword evidence="3" id="KW-1185">Reference proteome</keyword>
<evidence type="ECO:0000313" key="3">
    <source>
        <dbReference type="Proteomes" id="UP001341840"/>
    </source>
</evidence>
<reference evidence="2 3" key="1">
    <citation type="journal article" date="2023" name="Plants (Basel)">
        <title>Bridging the Gap: Combining Genomics and Transcriptomics Approaches to Understand Stylosanthes scabra, an Orphan Legume from the Brazilian Caatinga.</title>
        <authorList>
            <person name="Ferreira-Neto J.R.C."/>
            <person name="da Silva M.D."/>
            <person name="Binneck E."/>
            <person name="de Melo N.F."/>
            <person name="da Silva R.H."/>
            <person name="de Melo A.L.T.M."/>
            <person name="Pandolfi V."/>
            <person name="Bustamante F.O."/>
            <person name="Brasileiro-Vidal A.C."/>
            <person name="Benko-Iseppon A.M."/>
        </authorList>
    </citation>
    <scope>NUCLEOTIDE SEQUENCE [LARGE SCALE GENOMIC DNA]</scope>
    <source>
        <tissue evidence="2">Leaves</tissue>
    </source>
</reference>
<accession>A0ABU6W753</accession>
<organism evidence="2 3">
    <name type="scientific">Stylosanthes scabra</name>
    <dbReference type="NCBI Taxonomy" id="79078"/>
    <lineage>
        <taxon>Eukaryota</taxon>
        <taxon>Viridiplantae</taxon>
        <taxon>Streptophyta</taxon>
        <taxon>Embryophyta</taxon>
        <taxon>Tracheophyta</taxon>
        <taxon>Spermatophyta</taxon>
        <taxon>Magnoliopsida</taxon>
        <taxon>eudicotyledons</taxon>
        <taxon>Gunneridae</taxon>
        <taxon>Pentapetalae</taxon>
        <taxon>rosids</taxon>
        <taxon>fabids</taxon>
        <taxon>Fabales</taxon>
        <taxon>Fabaceae</taxon>
        <taxon>Papilionoideae</taxon>
        <taxon>50 kb inversion clade</taxon>
        <taxon>dalbergioids sensu lato</taxon>
        <taxon>Dalbergieae</taxon>
        <taxon>Pterocarpus clade</taxon>
        <taxon>Stylosanthes</taxon>
    </lineage>
</organism>
<evidence type="ECO:0000313" key="2">
    <source>
        <dbReference type="EMBL" id="MED6181089.1"/>
    </source>
</evidence>
<comment type="caution">
    <text evidence="2">The sequence shown here is derived from an EMBL/GenBank/DDBJ whole genome shotgun (WGS) entry which is preliminary data.</text>
</comment>
<protein>
    <submittedName>
        <fullName evidence="2">Uncharacterized protein</fullName>
    </submittedName>
</protein>
<dbReference type="EMBL" id="JASCZI010181289">
    <property type="protein sequence ID" value="MED6181089.1"/>
    <property type="molecule type" value="Genomic_DNA"/>
</dbReference>
<feature type="region of interest" description="Disordered" evidence="1">
    <location>
        <begin position="40"/>
        <end position="88"/>
    </location>
</feature>
<sequence length="146" mass="16610">MLEDQIVDLLKTSAQKQRSFTFTLLDLSGFLNLSFPQTPKRPNIVHPSPTRPPPPTNTVSTVHRLHDSTSPPNLKAPLPLFQSHRPSHRRRSPLIVQFLRRPFHSSSRRFAYRPPSSPCSAVLFSSSSLPARRLRITSSLPSRDRR</sequence>